<feature type="transmembrane region" description="Helical" evidence="6">
    <location>
        <begin position="387"/>
        <end position="409"/>
    </location>
</feature>
<name>A0AAC8QD26_9BACT</name>
<keyword evidence="10" id="KW-1185">Reference proteome</keyword>
<organism evidence="7 9">
    <name type="scientific">Archangium gephyra</name>
    <dbReference type="NCBI Taxonomy" id="48"/>
    <lineage>
        <taxon>Bacteria</taxon>
        <taxon>Pseudomonadati</taxon>
        <taxon>Myxococcota</taxon>
        <taxon>Myxococcia</taxon>
        <taxon>Myxococcales</taxon>
        <taxon>Cystobacterineae</taxon>
        <taxon>Archangiaceae</taxon>
        <taxon>Archangium</taxon>
    </lineage>
</organism>
<dbReference type="EMBL" id="CP011509">
    <property type="protein sequence ID" value="AKJ05418.1"/>
    <property type="molecule type" value="Genomic_DNA"/>
</dbReference>
<feature type="transmembrane region" description="Helical" evidence="6">
    <location>
        <begin position="53"/>
        <end position="77"/>
    </location>
</feature>
<dbReference type="GO" id="GO:0005886">
    <property type="term" value="C:plasma membrane"/>
    <property type="evidence" value="ECO:0007669"/>
    <property type="project" value="UniProtKB-SubCell"/>
</dbReference>
<dbReference type="PANTHER" id="PTHR23513">
    <property type="entry name" value="INTEGRAL MEMBRANE EFFLUX PROTEIN-RELATED"/>
    <property type="match status" value="1"/>
</dbReference>
<dbReference type="SUPFAM" id="SSF103473">
    <property type="entry name" value="MFS general substrate transporter"/>
    <property type="match status" value="1"/>
</dbReference>
<evidence type="ECO:0000313" key="8">
    <source>
        <dbReference type="EMBL" id="REG36101.1"/>
    </source>
</evidence>
<evidence type="ECO:0000256" key="1">
    <source>
        <dbReference type="ARBA" id="ARBA00004651"/>
    </source>
</evidence>
<dbReference type="Gene3D" id="1.20.1250.20">
    <property type="entry name" value="MFS general substrate transporter like domains"/>
    <property type="match status" value="2"/>
</dbReference>
<dbReference type="EMBL" id="QUMU01000002">
    <property type="protein sequence ID" value="REG36101.1"/>
    <property type="molecule type" value="Genomic_DNA"/>
</dbReference>
<dbReference type="AlphaFoldDB" id="A0AAC8QD26"/>
<dbReference type="KEGG" id="age:AA314_07044"/>
<evidence type="ECO:0000256" key="5">
    <source>
        <dbReference type="ARBA" id="ARBA00023136"/>
    </source>
</evidence>
<evidence type="ECO:0000256" key="4">
    <source>
        <dbReference type="ARBA" id="ARBA00022989"/>
    </source>
</evidence>
<dbReference type="PANTHER" id="PTHR23513:SF6">
    <property type="entry name" value="MAJOR FACILITATOR SUPERFAMILY ASSOCIATED DOMAIN-CONTAINING PROTEIN"/>
    <property type="match status" value="1"/>
</dbReference>
<evidence type="ECO:0000313" key="7">
    <source>
        <dbReference type="EMBL" id="AKJ05418.1"/>
    </source>
</evidence>
<dbReference type="InterPro" id="IPR011701">
    <property type="entry name" value="MFS"/>
</dbReference>
<reference evidence="7 9" key="1">
    <citation type="submission" date="2015-05" db="EMBL/GenBank/DDBJ databases">
        <title>Genome assembly of Archangium gephyra DSM 2261.</title>
        <authorList>
            <person name="Sharma G."/>
            <person name="Subramanian S."/>
        </authorList>
    </citation>
    <scope>NUCLEOTIDE SEQUENCE [LARGE SCALE GENOMIC DNA]</scope>
    <source>
        <strain evidence="7 9">DSM 2261</strain>
    </source>
</reference>
<feature type="transmembrane region" description="Helical" evidence="6">
    <location>
        <begin position="356"/>
        <end position="381"/>
    </location>
</feature>
<evidence type="ECO:0000313" key="10">
    <source>
        <dbReference type="Proteomes" id="UP000256345"/>
    </source>
</evidence>
<evidence type="ECO:0000256" key="3">
    <source>
        <dbReference type="ARBA" id="ARBA00022692"/>
    </source>
</evidence>
<dbReference type="Proteomes" id="UP000035579">
    <property type="component" value="Chromosome"/>
</dbReference>
<feature type="transmembrane region" description="Helical" evidence="6">
    <location>
        <begin position="323"/>
        <end position="344"/>
    </location>
</feature>
<dbReference type="Proteomes" id="UP000256345">
    <property type="component" value="Unassembled WGS sequence"/>
</dbReference>
<dbReference type="InterPro" id="IPR036259">
    <property type="entry name" value="MFS_trans_sf"/>
</dbReference>
<evidence type="ECO:0000256" key="6">
    <source>
        <dbReference type="SAM" id="Phobius"/>
    </source>
</evidence>
<feature type="transmembrane region" description="Helical" evidence="6">
    <location>
        <begin position="21"/>
        <end position="47"/>
    </location>
</feature>
<comment type="subcellular location">
    <subcellularLocation>
        <location evidence="1">Cell membrane</location>
        <topology evidence="1">Multi-pass membrane protein</topology>
    </subcellularLocation>
</comment>
<accession>A0AAC8QD26</accession>
<feature type="transmembrane region" description="Helical" evidence="6">
    <location>
        <begin position="297"/>
        <end position="317"/>
    </location>
</feature>
<keyword evidence="2" id="KW-1003">Cell membrane</keyword>
<gene>
    <name evidence="7" type="ORF">AA314_07044</name>
    <name evidence="8" type="ORF">ATI61_102475</name>
</gene>
<keyword evidence="5 6" id="KW-0472">Membrane</keyword>
<protein>
    <submittedName>
        <fullName evidence="8">MFS transporter</fullName>
    </submittedName>
</protein>
<proteinExistence type="predicted"/>
<dbReference type="Pfam" id="PF07690">
    <property type="entry name" value="MFS_1"/>
    <property type="match status" value="1"/>
</dbReference>
<keyword evidence="3 6" id="KW-0812">Transmembrane</keyword>
<evidence type="ECO:0000313" key="9">
    <source>
        <dbReference type="Proteomes" id="UP000035579"/>
    </source>
</evidence>
<feature type="transmembrane region" description="Helical" evidence="6">
    <location>
        <begin position="109"/>
        <end position="128"/>
    </location>
</feature>
<dbReference type="CDD" id="cd06173">
    <property type="entry name" value="MFS_MefA_like"/>
    <property type="match status" value="1"/>
</dbReference>
<dbReference type="GO" id="GO:0022857">
    <property type="term" value="F:transmembrane transporter activity"/>
    <property type="evidence" value="ECO:0007669"/>
    <property type="project" value="InterPro"/>
</dbReference>
<reference evidence="8 10" key="2">
    <citation type="submission" date="2018-08" db="EMBL/GenBank/DDBJ databases">
        <title>Genomic Encyclopedia of Archaeal and Bacterial Type Strains, Phase II (KMG-II): from individual species to whole genera.</title>
        <authorList>
            <person name="Goeker M."/>
        </authorList>
    </citation>
    <scope>NUCLEOTIDE SEQUENCE [LARGE SCALE GENOMIC DNA]</scope>
    <source>
        <strain evidence="8 10">DSM 2261</strain>
    </source>
</reference>
<feature type="transmembrane region" description="Helical" evidence="6">
    <location>
        <begin position="149"/>
        <end position="170"/>
    </location>
</feature>
<feature type="transmembrane region" description="Helical" evidence="6">
    <location>
        <begin position="176"/>
        <end position="195"/>
    </location>
</feature>
<evidence type="ECO:0000256" key="2">
    <source>
        <dbReference type="ARBA" id="ARBA00022475"/>
    </source>
</evidence>
<sequence>MWRWTLSPESTSATPPASNAVLLVSARFVSDVGAFLNMVALSTYIYLQSRNAIMVGIFLACRVSGGIAASLMGTVFFRRFPGRAPLVVLDFIRASAIALLLLVPSELHVPLLPFIALALGLCNSLFSIGLNSQLPRLVRKELLMRVNAWLTSVASLGMVLGSLTSGLLIALASYQAVFAVNVLTYVVAGLLILPLRSEGGVVGGRSGASTGYLDEWRQLRLGLRELPVLASMLVVTMFDTLGSAAHNVGFPVLAKLIDAEGAARVMGFLLACWATGKFTGARLASTLGRRAPQPEPLLERMFFVGVVLMSAGFILCFRQDRLALLLPFAALAGLGDGLAEVSLVSRAQRTSDSLRLPIFSLLTLLQMVGFGIGMLISAPFFEWLHPAGVVSLFHGMPLLAVAIICLRLFMAGRRPKLGVEAP</sequence>
<keyword evidence="4 6" id="KW-1133">Transmembrane helix</keyword>